<organism evidence="1 2">
    <name type="scientific">Actinomadura bangladeshensis</name>
    <dbReference type="NCBI Taxonomy" id="453573"/>
    <lineage>
        <taxon>Bacteria</taxon>
        <taxon>Bacillati</taxon>
        <taxon>Actinomycetota</taxon>
        <taxon>Actinomycetes</taxon>
        <taxon>Streptosporangiales</taxon>
        <taxon>Thermomonosporaceae</taxon>
        <taxon>Actinomadura</taxon>
    </lineage>
</organism>
<keyword evidence="1" id="KW-0808">Transferase</keyword>
<gene>
    <name evidence="1" type="ORF">G3I70_30475</name>
</gene>
<reference evidence="1 2" key="1">
    <citation type="submission" date="2020-01" db="EMBL/GenBank/DDBJ databases">
        <title>Insect and environment-associated Actinomycetes.</title>
        <authorList>
            <person name="Currrie C."/>
            <person name="Chevrette M."/>
            <person name="Carlson C."/>
            <person name="Stubbendieck R."/>
            <person name="Wendt-Pienkowski E."/>
        </authorList>
    </citation>
    <scope>NUCLEOTIDE SEQUENCE [LARGE SCALE GENOMIC DNA]</scope>
    <source>
        <strain evidence="1 2">SID10258</strain>
    </source>
</reference>
<accession>A0A6L9QS70</accession>
<dbReference type="Proteomes" id="UP000475532">
    <property type="component" value="Unassembled WGS sequence"/>
</dbReference>
<dbReference type="Gene3D" id="3.90.1150.180">
    <property type="match status" value="1"/>
</dbReference>
<dbReference type="AlphaFoldDB" id="A0A6L9QS70"/>
<name>A0A6L9QS70_9ACTN</name>
<feature type="non-terminal residue" evidence="1">
    <location>
        <position position="1"/>
    </location>
</feature>
<proteinExistence type="predicted"/>
<protein>
    <submittedName>
        <fullName evidence="1">L-seryl-tRNA(Sec) selenium transferase</fullName>
    </submittedName>
</protein>
<evidence type="ECO:0000313" key="2">
    <source>
        <dbReference type="Proteomes" id="UP000475532"/>
    </source>
</evidence>
<dbReference type="GO" id="GO:0016740">
    <property type="term" value="F:transferase activity"/>
    <property type="evidence" value="ECO:0007669"/>
    <property type="project" value="UniProtKB-KW"/>
</dbReference>
<sequence>ARLRDGGVDAVAVDSEAAVGGGGAPGVVLPSAAVSVPEHYAALLRRGVPAVMGRVEDGRCLLDLRPVPPDRDDDLTGAVQAAAAR</sequence>
<evidence type="ECO:0000313" key="1">
    <source>
        <dbReference type="EMBL" id="NEA26794.1"/>
    </source>
</evidence>
<dbReference type="EMBL" id="JAAGLI010000829">
    <property type="protein sequence ID" value="NEA26794.1"/>
    <property type="molecule type" value="Genomic_DNA"/>
</dbReference>
<comment type="caution">
    <text evidence="1">The sequence shown here is derived from an EMBL/GenBank/DDBJ whole genome shotgun (WGS) entry which is preliminary data.</text>
</comment>